<evidence type="ECO:0000313" key="7">
    <source>
        <dbReference type="EMBL" id="MSS27578.1"/>
    </source>
</evidence>
<dbReference type="InterPro" id="IPR057342">
    <property type="entry name" value="DEXDc_RapA"/>
</dbReference>
<evidence type="ECO:0000256" key="1">
    <source>
        <dbReference type="ARBA" id="ARBA00022741"/>
    </source>
</evidence>
<evidence type="ECO:0000259" key="5">
    <source>
        <dbReference type="PROSITE" id="PS51192"/>
    </source>
</evidence>
<reference evidence="7 8" key="1">
    <citation type="submission" date="2019-09" db="EMBL/GenBank/DDBJ databases">
        <title>In-depth cultivation of the pig gut microbiome towards novel bacterial diversity and tailored functional studies.</title>
        <authorList>
            <person name="Wylensek D."/>
            <person name="Hitch T.C.A."/>
            <person name="Clavel T."/>
        </authorList>
    </citation>
    <scope>NUCLEOTIDE SEQUENCE [LARGE SCALE GENOMIC DNA]</scope>
    <source>
        <strain evidence="7 8">PG-178-WT-4</strain>
    </source>
</reference>
<feature type="domain" description="Helicase C-terminal" evidence="6">
    <location>
        <begin position="509"/>
        <end position="694"/>
    </location>
</feature>
<sequence>MTTTNTSSANSVVRFGAVPEPGQLVEVRRRQWVVTDVSSGALSTAINGEQHLVGLSSLDEDSMGEEIQVVWQLEAGAQVLEKAGLPSITGWDSNDRLEAFLDAVRWGAITNADRSFLQSPFRSGITIEDYQLDPLVRAVEMARVNLLIADDVGLGKTIEAGLVIQELLVRHRARTVFVVCPASLQVKWQTEMQEKFGLEFRIVDTEYVKRLRRERGIHVSPWTSYPRLITSMDWMKSGEGFRLLKDVLPPHITYPRKFDILVVDEAHNVAPASASMYALESQRTRLIRLLAPHFTHRLFLSATPHNGYQESFTSLLELLDDQRFARTVMPDEKQLHRVMVRRLKRDIVDANGKPVFPERKLEGLEIDYSEEERQIHALLGEYTADRSKSVKGTRFEYGTDFVHMLLKKRLFSSPMAFALTLAKHRETLERGKPKGDRDTMDDRILRKAILKTEEEHSNDSLVEKAQYEAVEVASELAPPLSLEQRDMLNRLSAWGEKARNRVDSKARAILDWLESHLKTNGCWNGKRVILFTEYRATHSWLHQILTANGYGSDCLMYLHGNMSPDERESVKAAFQAHPDISPVRILLATDAASEGIDLQNHCNYLIHVEIPWNPNVMEQRNGRIDRHGQKEDTVFIWHPVGKGFSSRAAGRSVKPGDVAGDHEYLMRAVLKIDAIREALGSVGPVIAQQIVEAMLGRRSSLDTAAAEAKAAKVGKFVTAEKRLQERIARLHERLMEAKNDFHLSPEHISRAVEVALDLAEKPALKPIGSAHGEKGSIFEVPVLPGSWGRATVGLEHPHTGVRRPITFDHDVAKGRDNVVLVHLNHRLVQMCLRLLREEIWKLDDVKRLHRVAVRTVPDNELRVPAVAVWSRLVITGGDHHRLHEELTLAGGELEHKRFARIAQVGKLEALAAQGSPIEPDQALFDVLKDRFERHEDALMAAVEARSRDRLKFLENTLDRRMKSEIADVRTVLDELEASIRKELKPDRQDGQLYLPGLSPEEMAQVKKDVHALEARLARIPEEREEEKAAIEKHYANPVDRTFPVAVVFLVPQSQARRS</sequence>
<proteinExistence type="predicted"/>
<dbReference type="Pfam" id="PF00176">
    <property type="entry name" value="SNF2-rel_dom"/>
    <property type="match status" value="1"/>
</dbReference>
<dbReference type="Proteomes" id="UP000477488">
    <property type="component" value="Unassembled WGS sequence"/>
</dbReference>
<dbReference type="PROSITE" id="PS51194">
    <property type="entry name" value="HELICASE_CTER"/>
    <property type="match status" value="1"/>
</dbReference>
<dbReference type="CDD" id="cd18793">
    <property type="entry name" value="SF2_C_SNF"/>
    <property type="match status" value="1"/>
</dbReference>
<evidence type="ECO:0000256" key="2">
    <source>
        <dbReference type="ARBA" id="ARBA00022801"/>
    </source>
</evidence>
<dbReference type="NCBIfam" id="NF038317">
    <property type="entry name" value="DISARM_DrmD"/>
    <property type="match status" value="1"/>
</dbReference>
<dbReference type="PROSITE" id="PS51192">
    <property type="entry name" value="HELICASE_ATP_BIND_1"/>
    <property type="match status" value="1"/>
</dbReference>
<evidence type="ECO:0000313" key="8">
    <source>
        <dbReference type="Proteomes" id="UP000477488"/>
    </source>
</evidence>
<dbReference type="Gene3D" id="3.40.50.300">
    <property type="entry name" value="P-loop containing nucleotide triphosphate hydrolases"/>
    <property type="match status" value="1"/>
</dbReference>
<accession>A0A6L5XKD8</accession>
<evidence type="ECO:0000256" key="3">
    <source>
        <dbReference type="ARBA" id="ARBA00022806"/>
    </source>
</evidence>
<dbReference type="AlphaFoldDB" id="A0A6L5XKD8"/>
<dbReference type="CDD" id="cd18011">
    <property type="entry name" value="DEXDc_RapA"/>
    <property type="match status" value="1"/>
</dbReference>
<keyword evidence="3 7" id="KW-0347">Helicase</keyword>
<organism evidence="7 8">
    <name type="scientific">Desulfovibrio porci</name>
    <dbReference type="NCBI Taxonomy" id="2605782"/>
    <lineage>
        <taxon>Bacteria</taxon>
        <taxon>Pseudomonadati</taxon>
        <taxon>Thermodesulfobacteriota</taxon>
        <taxon>Desulfovibrionia</taxon>
        <taxon>Desulfovibrionales</taxon>
        <taxon>Desulfovibrionaceae</taxon>
        <taxon>Desulfovibrio</taxon>
    </lineage>
</organism>
<keyword evidence="8" id="KW-1185">Reference proteome</keyword>
<dbReference type="Gene3D" id="3.40.50.10810">
    <property type="entry name" value="Tandem AAA-ATPase domain"/>
    <property type="match status" value="1"/>
</dbReference>
<evidence type="ECO:0000256" key="4">
    <source>
        <dbReference type="ARBA" id="ARBA00022840"/>
    </source>
</evidence>
<dbReference type="InterPro" id="IPR000330">
    <property type="entry name" value="SNF2_N"/>
</dbReference>
<name>A0A6L5XKD8_9BACT</name>
<protein>
    <submittedName>
        <fullName evidence="7">Helicase</fullName>
    </submittedName>
</protein>
<keyword evidence="2" id="KW-0378">Hydrolase</keyword>
<dbReference type="InterPro" id="IPR027417">
    <property type="entry name" value="P-loop_NTPase"/>
</dbReference>
<dbReference type="InterPro" id="IPR049730">
    <property type="entry name" value="SNF2/RAD54-like_C"/>
</dbReference>
<dbReference type="RefSeq" id="WP_154510047.1">
    <property type="nucleotide sequence ID" value="NZ_VUMH01000004.1"/>
</dbReference>
<dbReference type="Pfam" id="PF00271">
    <property type="entry name" value="Helicase_C"/>
    <property type="match status" value="1"/>
</dbReference>
<dbReference type="SUPFAM" id="SSF52540">
    <property type="entry name" value="P-loop containing nucleoside triphosphate hydrolases"/>
    <property type="match status" value="2"/>
</dbReference>
<evidence type="ECO:0000259" key="6">
    <source>
        <dbReference type="PROSITE" id="PS51194"/>
    </source>
</evidence>
<dbReference type="GO" id="GO:0005524">
    <property type="term" value="F:ATP binding"/>
    <property type="evidence" value="ECO:0007669"/>
    <property type="project" value="UniProtKB-KW"/>
</dbReference>
<keyword evidence="1" id="KW-0547">Nucleotide-binding</keyword>
<keyword evidence="4" id="KW-0067">ATP-binding</keyword>
<dbReference type="InterPro" id="IPR014001">
    <property type="entry name" value="Helicase_ATP-bd"/>
</dbReference>
<dbReference type="PANTHER" id="PTHR45766:SF6">
    <property type="entry name" value="SWI_SNF-RELATED MATRIX-ASSOCIATED ACTIN-DEPENDENT REGULATOR OF CHROMATIN SUBFAMILY A-LIKE PROTEIN 1"/>
    <property type="match status" value="1"/>
</dbReference>
<comment type="caution">
    <text evidence="7">The sequence shown here is derived from an EMBL/GenBank/DDBJ whole genome shotgun (WGS) entry which is preliminary data.</text>
</comment>
<gene>
    <name evidence="7" type="ORF">FYJ44_05835</name>
</gene>
<dbReference type="EMBL" id="VUMH01000004">
    <property type="protein sequence ID" value="MSS27578.1"/>
    <property type="molecule type" value="Genomic_DNA"/>
</dbReference>
<dbReference type="GO" id="GO:0016787">
    <property type="term" value="F:hydrolase activity"/>
    <property type="evidence" value="ECO:0007669"/>
    <property type="project" value="UniProtKB-KW"/>
</dbReference>
<dbReference type="SMART" id="SM00490">
    <property type="entry name" value="HELICc"/>
    <property type="match status" value="1"/>
</dbReference>
<dbReference type="GO" id="GO:0004386">
    <property type="term" value="F:helicase activity"/>
    <property type="evidence" value="ECO:0007669"/>
    <property type="project" value="UniProtKB-KW"/>
</dbReference>
<dbReference type="InterPro" id="IPR038718">
    <property type="entry name" value="SNF2-like_sf"/>
</dbReference>
<dbReference type="InterPro" id="IPR001650">
    <property type="entry name" value="Helicase_C-like"/>
</dbReference>
<dbReference type="PANTHER" id="PTHR45766">
    <property type="entry name" value="DNA ANNEALING HELICASE AND ENDONUCLEASE ZRANB3 FAMILY MEMBER"/>
    <property type="match status" value="1"/>
</dbReference>
<dbReference type="SMART" id="SM00487">
    <property type="entry name" value="DEXDc"/>
    <property type="match status" value="1"/>
</dbReference>
<feature type="domain" description="Helicase ATP-binding" evidence="5">
    <location>
        <begin position="137"/>
        <end position="322"/>
    </location>
</feature>